<evidence type="ECO:0000256" key="1">
    <source>
        <dbReference type="SAM" id="MobiDB-lite"/>
    </source>
</evidence>
<dbReference type="OrthoDB" id="5876240at2759"/>
<feature type="domain" description="PiggyBac transposable element-derived protein" evidence="2">
    <location>
        <begin position="189"/>
        <end position="402"/>
    </location>
</feature>
<name>A0A8J2W0X3_9NEOP</name>
<protein>
    <submittedName>
        <fullName evidence="3">(African queen) hypothetical protein</fullName>
    </submittedName>
</protein>
<dbReference type="EMBL" id="CAKASE010000073">
    <property type="protein sequence ID" value="CAG9574665.1"/>
    <property type="molecule type" value="Genomic_DNA"/>
</dbReference>
<evidence type="ECO:0000259" key="2">
    <source>
        <dbReference type="Pfam" id="PF13843"/>
    </source>
</evidence>
<feature type="region of interest" description="Disordered" evidence="1">
    <location>
        <begin position="81"/>
        <end position="155"/>
    </location>
</feature>
<gene>
    <name evidence="3" type="ORF">DCHRY22_LOCUS10913</name>
</gene>
<proteinExistence type="predicted"/>
<dbReference type="Proteomes" id="UP000789524">
    <property type="component" value="Unassembled WGS sequence"/>
</dbReference>
<feature type="region of interest" description="Disordered" evidence="1">
    <location>
        <begin position="1"/>
        <end position="66"/>
    </location>
</feature>
<feature type="compositionally biased region" description="Basic and acidic residues" evidence="1">
    <location>
        <begin position="1"/>
        <end position="17"/>
    </location>
</feature>
<dbReference type="PANTHER" id="PTHR46599">
    <property type="entry name" value="PIGGYBAC TRANSPOSABLE ELEMENT-DERIVED PROTEIN 4"/>
    <property type="match status" value="1"/>
</dbReference>
<evidence type="ECO:0000313" key="3">
    <source>
        <dbReference type="EMBL" id="CAG9574665.1"/>
    </source>
</evidence>
<keyword evidence="4" id="KW-1185">Reference proteome</keyword>
<feature type="compositionally biased region" description="Acidic residues" evidence="1">
    <location>
        <begin position="45"/>
        <end position="54"/>
    </location>
</feature>
<feature type="compositionally biased region" description="Polar residues" evidence="1">
    <location>
        <begin position="108"/>
        <end position="127"/>
    </location>
</feature>
<dbReference type="PANTHER" id="PTHR46599:SF3">
    <property type="entry name" value="PIGGYBAC TRANSPOSABLE ELEMENT-DERIVED PROTEIN 4"/>
    <property type="match status" value="1"/>
</dbReference>
<dbReference type="Pfam" id="PF13843">
    <property type="entry name" value="DDE_Tnp_1_7"/>
    <property type="match status" value="1"/>
</dbReference>
<evidence type="ECO:0000313" key="4">
    <source>
        <dbReference type="Proteomes" id="UP000789524"/>
    </source>
</evidence>
<dbReference type="InterPro" id="IPR029526">
    <property type="entry name" value="PGBD"/>
</dbReference>
<reference evidence="3" key="1">
    <citation type="submission" date="2021-09" db="EMBL/GenBank/DDBJ databases">
        <authorList>
            <person name="Martin H S."/>
        </authorList>
    </citation>
    <scope>NUCLEOTIDE SEQUENCE</scope>
</reference>
<comment type="caution">
    <text evidence="3">The sequence shown here is derived from an EMBL/GenBank/DDBJ whole genome shotgun (WGS) entry which is preliminary data.</text>
</comment>
<dbReference type="AlphaFoldDB" id="A0A8J2W0X3"/>
<organism evidence="3 4">
    <name type="scientific">Danaus chrysippus</name>
    <name type="common">African queen</name>
    <dbReference type="NCBI Taxonomy" id="151541"/>
    <lineage>
        <taxon>Eukaryota</taxon>
        <taxon>Metazoa</taxon>
        <taxon>Ecdysozoa</taxon>
        <taxon>Arthropoda</taxon>
        <taxon>Hexapoda</taxon>
        <taxon>Insecta</taxon>
        <taxon>Pterygota</taxon>
        <taxon>Neoptera</taxon>
        <taxon>Endopterygota</taxon>
        <taxon>Lepidoptera</taxon>
        <taxon>Glossata</taxon>
        <taxon>Ditrysia</taxon>
        <taxon>Papilionoidea</taxon>
        <taxon>Nymphalidae</taxon>
        <taxon>Danainae</taxon>
        <taxon>Danaini</taxon>
        <taxon>Danaina</taxon>
        <taxon>Danaus</taxon>
        <taxon>Anosia</taxon>
    </lineage>
</organism>
<sequence length="408" mass="47068">MSKKQQYTDEELRRILEESDYENNSEPNSSNEDDSATEEEHSDVPDFGDDDSVADPDFVPSELSVEPLDVSELNDIQINRNENINIQRSPSHSTSIQDGDIFDDQHSPSHSISIQGGNISETTPINSNRDREITTGPRIGIRPTTESQMKEHDQEEGWNYEIQPLGRQSFSSETNFIHIENIPENADVYTVFRLLVDDSVIDLMIEQTNIYAEQLIAVNPGGRMNRWKPVNKEDMEKFLGIYLVTGIIKFPTLECYWKKDPIFYHPLMHNIQMSYNRFVTILRCWHFVDNTAERDANDRLYKVKPVIDIVMNNCRKLLSPNDCVVVDESMVPFQGRLLIRQYNPNKTHKYGLKIYKATTDDGYVWKYKVYTGQDPQISNLDKPGSVVVELCEDLLDTGRMIIGIQVYR</sequence>
<accession>A0A8J2W0X3</accession>